<evidence type="ECO:0000256" key="1">
    <source>
        <dbReference type="SAM" id="MobiDB-lite"/>
    </source>
</evidence>
<protein>
    <recommendedName>
        <fullName evidence="4">Peptidase C39-like domain-containing protein</fullName>
    </recommendedName>
</protein>
<evidence type="ECO:0008006" key="4">
    <source>
        <dbReference type="Google" id="ProtNLM"/>
    </source>
</evidence>
<dbReference type="Proteomes" id="UP000183843">
    <property type="component" value="Unassembled WGS sequence"/>
</dbReference>
<organism evidence="2 3">
    <name type="scientific">Selenomonas ruminantium</name>
    <dbReference type="NCBI Taxonomy" id="971"/>
    <lineage>
        <taxon>Bacteria</taxon>
        <taxon>Bacillati</taxon>
        <taxon>Bacillota</taxon>
        <taxon>Negativicutes</taxon>
        <taxon>Selenomonadales</taxon>
        <taxon>Selenomonadaceae</taxon>
        <taxon>Selenomonas</taxon>
    </lineage>
</organism>
<feature type="region of interest" description="Disordered" evidence="1">
    <location>
        <begin position="130"/>
        <end position="149"/>
    </location>
</feature>
<sequence>MFVEYNPNPLSKRAGDCVIRAVTKVLGLDWDKAYLGIIMQGYSLKDMPSINHVWGSYLKEKGFSRHAIPDTCPDCYTISDFAEEHKKGKYILATGSHVVAVVDGDYYDTWDSGEEVPMYYFEKEEKAWQDNGETTEAMPPTRRRPPLTV</sequence>
<accession>A0A1I0VGW7</accession>
<evidence type="ECO:0000313" key="3">
    <source>
        <dbReference type="Proteomes" id="UP000183843"/>
    </source>
</evidence>
<gene>
    <name evidence="2" type="ORF">SAMN05216587_101615</name>
</gene>
<dbReference type="EMBL" id="FOJX01000001">
    <property type="protein sequence ID" value="SFA75729.1"/>
    <property type="molecule type" value="Genomic_DNA"/>
</dbReference>
<dbReference type="AlphaFoldDB" id="A0A1I0VGW7"/>
<name>A0A1I0VGW7_SELRU</name>
<proteinExistence type="predicted"/>
<reference evidence="2 3" key="1">
    <citation type="submission" date="2016-10" db="EMBL/GenBank/DDBJ databases">
        <authorList>
            <person name="de Groot N.N."/>
        </authorList>
    </citation>
    <scope>NUCLEOTIDE SEQUENCE [LARGE SCALE GENOMIC DNA]</scope>
    <source>
        <strain evidence="2 3">L14</strain>
    </source>
</reference>
<evidence type="ECO:0000313" key="2">
    <source>
        <dbReference type="EMBL" id="SFA75729.1"/>
    </source>
</evidence>